<protein>
    <recommendedName>
        <fullName evidence="3">Reverse transcriptase</fullName>
    </recommendedName>
</protein>
<dbReference type="AlphaFoldDB" id="A0AAV7N4N6"/>
<evidence type="ECO:0000313" key="1">
    <source>
        <dbReference type="EMBL" id="KAJ1107630.1"/>
    </source>
</evidence>
<dbReference type="Proteomes" id="UP001066276">
    <property type="component" value="Chromosome 9"/>
</dbReference>
<organism evidence="1 2">
    <name type="scientific">Pleurodeles waltl</name>
    <name type="common">Iberian ribbed newt</name>
    <dbReference type="NCBI Taxonomy" id="8319"/>
    <lineage>
        <taxon>Eukaryota</taxon>
        <taxon>Metazoa</taxon>
        <taxon>Chordata</taxon>
        <taxon>Craniata</taxon>
        <taxon>Vertebrata</taxon>
        <taxon>Euteleostomi</taxon>
        <taxon>Amphibia</taxon>
        <taxon>Batrachia</taxon>
        <taxon>Caudata</taxon>
        <taxon>Salamandroidea</taxon>
        <taxon>Salamandridae</taxon>
        <taxon>Pleurodelinae</taxon>
        <taxon>Pleurodeles</taxon>
    </lineage>
</organism>
<proteinExistence type="predicted"/>
<gene>
    <name evidence="1" type="ORF">NDU88_005020</name>
</gene>
<sequence>MQGFEWGNGVSDKVALYADYIPIFLMDREVTGLRVLQILKLFGKTSGLYLNMAKSLAFPANSYALDLRWTNDLQVVHWFLMTEDGFPDGVSRKTGKTRGTKRPVPGLSDGLLLPASLRNVFGNPDGRIPDIFNLMLAGIGRAAFRSRFCVGCSQGVRFLATLTFS</sequence>
<evidence type="ECO:0000313" key="2">
    <source>
        <dbReference type="Proteomes" id="UP001066276"/>
    </source>
</evidence>
<dbReference type="EMBL" id="JANPWB010000013">
    <property type="protein sequence ID" value="KAJ1107630.1"/>
    <property type="molecule type" value="Genomic_DNA"/>
</dbReference>
<name>A0AAV7N4N6_PLEWA</name>
<accession>A0AAV7N4N6</accession>
<keyword evidence="2" id="KW-1185">Reference proteome</keyword>
<evidence type="ECO:0008006" key="3">
    <source>
        <dbReference type="Google" id="ProtNLM"/>
    </source>
</evidence>
<comment type="caution">
    <text evidence="1">The sequence shown here is derived from an EMBL/GenBank/DDBJ whole genome shotgun (WGS) entry which is preliminary data.</text>
</comment>
<reference evidence="1" key="1">
    <citation type="journal article" date="2022" name="bioRxiv">
        <title>Sequencing and chromosome-scale assembly of the giantPleurodeles waltlgenome.</title>
        <authorList>
            <person name="Brown T."/>
            <person name="Elewa A."/>
            <person name="Iarovenko S."/>
            <person name="Subramanian E."/>
            <person name="Araus A.J."/>
            <person name="Petzold A."/>
            <person name="Susuki M."/>
            <person name="Suzuki K.-i.T."/>
            <person name="Hayashi T."/>
            <person name="Toyoda A."/>
            <person name="Oliveira C."/>
            <person name="Osipova E."/>
            <person name="Leigh N.D."/>
            <person name="Simon A."/>
            <person name="Yun M.H."/>
        </authorList>
    </citation>
    <scope>NUCLEOTIDE SEQUENCE</scope>
    <source>
        <strain evidence="1">20211129_DDA</strain>
        <tissue evidence="1">Liver</tissue>
    </source>
</reference>